<keyword evidence="2" id="KW-1185">Reference proteome</keyword>
<sequence>MLRLDLNSPKPRRSALAPATCNRIIGLLKTMGQLALRMDVIDVNEAMKIEQLREDNIRTRFLDVQ</sequence>
<dbReference type="EMBL" id="FXWV01000009">
    <property type="protein sequence ID" value="SMR75460.1"/>
    <property type="molecule type" value="Genomic_DNA"/>
</dbReference>
<dbReference type="RefSeq" id="WP_239041311.1">
    <property type="nucleotide sequence ID" value="NZ_BAAAEY010000009.1"/>
</dbReference>
<gene>
    <name evidence="1" type="ORF">SAMN04487964_109132</name>
</gene>
<accession>A0ABY1S1Z0</accession>
<protein>
    <submittedName>
        <fullName evidence="1">Uncharacterized protein</fullName>
    </submittedName>
</protein>
<reference evidence="1 2" key="1">
    <citation type="submission" date="2017-05" db="EMBL/GenBank/DDBJ databases">
        <authorList>
            <person name="Varghese N."/>
            <person name="Submissions S."/>
        </authorList>
    </citation>
    <scope>NUCLEOTIDE SEQUENCE [LARGE SCALE GENOMIC DNA]</scope>
    <source>
        <strain evidence="1 2">CGMCC 1.7287</strain>
    </source>
</reference>
<dbReference type="Proteomes" id="UP001159257">
    <property type="component" value="Unassembled WGS sequence"/>
</dbReference>
<proteinExistence type="predicted"/>
<evidence type="ECO:0000313" key="2">
    <source>
        <dbReference type="Proteomes" id="UP001159257"/>
    </source>
</evidence>
<evidence type="ECO:0000313" key="1">
    <source>
        <dbReference type="EMBL" id="SMR75460.1"/>
    </source>
</evidence>
<comment type="caution">
    <text evidence="1">The sequence shown here is derived from an EMBL/GenBank/DDBJ whole genome shotgun (WGS) entry which is preliminary data.</text>
</comment>
<organism evidence="1 2">
    <name type="scientific">Marinobacterium sediminicola</name>
    <dbReference type="NCBI Taxonomy" id="518898"/>
    <lineage>
        <taxon>Bacteria</taxon>
        <taxon>Pseudomonadati</taxon>
        <taxon>Pseudomonadota</taxon>
        <taxon>Gammaproteobacteria</taxon>
        <taxon>Oceanospirillales</taxon>
        <taxon>Oceanospirillaceae</taxon>
        <taxon>Marinobacterium</taxon>
    </lineage>
</organism>
<name>A0ABY1S1Z0_9GAMM</name>